<organism evidence="1 2">
    <name type="scientific">Gigaspora rosea</name>
    <dbReference type="NCBI Taxonomy" id="44941"/>
    <lineage>
        <taxon>Eukaryota</taxon>
        <taxon>Fungi</taxon>
        <taxon>Fungi incertae sedis</taxon>
        <taxon>Mucoromycota</taxon>
        <taxon>Glomeromycotina</taxon>
        <taxon>Glomeromycetes</taxon>
        <taxon>Diversisporales</taxon>
        <taxon>Gigasporaceae</taxon>
        <taxon>Gigaspora</taxon>
    </lineage>
</organism>
<evidence type="ECO:0000313" key="2">
    <source>
        <dbReference type="Proteomes" id="UP000266673"/>
    </source>
</evidence>
<evidence type="ECO:0000313" key="1">
    <source>
        <dbReference type="EMBL" id="RIB29322.1"/>
    </source>
</evidence>
<gene>
    <name evidence="1" type="ORF">C2G38_2056888</name>
</gene>
<dbReference type="AlphaFoldDB" id="A0A397W5K6"/>
<dbReference type="EMBL" id="QKWP01000040">
    <property type="protein sequence ID" value="RIB29322.1"/>
    <property type="molecule type" value="Genomic_DNA"/>
</dbReference>
<name>A0A397W5K6_9GLOM</name>
<dbReference type="Proteomes" id="UP000266673">
    <property type="component" value="Unassembled WGS sequence"/>
</dbReference>
<sequence>MIVECTCSVDKSNRLPFELSPSYGSQMKRPNNSLKLPGPRTCFLKCLRIVTYASNRLFS</sequence>
<keyword evidence="2" id="KW-1185">Reference proteome</keyword>
<accession>A0A397W5K6</accession>
<proteinExistence type="predicted"/>
<protein>
    <submittedName>
        <fullName evidence="1">Uncharacterized protein</fullName>
    </submittedName>
</protein>
<comment type="caution">
    <text evidence="1">The sequence shown here is derived from an EMBL/GenBank/DDBJ whole genome shotgun (WGS) entry which is preliminary data.</text>
</comment>
<reference evidence="1 2" key="1">
    <citation type="submission" date="2018-06" db="EMBL/GenBank/DDBJ databases">
        <title>Comparative genomics reveals the genomic features of Rhizophagus irregularis, R. cerebriforme, R. diaphanum and Gigaspora rosea, and their symbiotic lifestyle signature.</title>
        <authorList>
            <person name="Morin E."/>
            <person name="San Clemente H."/>
            <person name="Chen E.C.H."/>
            <person name="De La Providencia I."/>
            <person name="Hainaut M."/>
            <person name="Kuo A."/>
            <person name="Kohler A."/>
            <person name="Murat C."/>
            <person name="Tang N."/>
            <person name="Roy S."/>
            <person name="Loubradou J."/>
            <person name="Henrissat B."/>
            <person name="Grigoriev I.V."/>
            <person name="Corradi N."/>
            <person name="Roux C."/>
            <person name="Martin F.M."/>
        </authorList>
    </citation>
    <scope>NUCLEOTIDE SEQUENCE [LARGE SCALE GENOMIC DNA]</scope>
    <source>
        <strain evidence="1 2">DAOM 194757</strain>
    </source>
</reference>